<gene>
    <name evidence="1" type="ORF">DEO27_030225</name>
</gene>
<keyword evidence="2" id="KW-1185">Reference proteome</keyword>
<dbReference type="KEGG" id="mrub:DEO27_030225"/>
<name>A0A5C1I8U1_9SPHI</name>
<organism evidence="1 2">
    <name type="scientific">Mucilaginibacter rubeus</name>
    <dbReference type="NCBI Taxonomy" id="2027860"/>
    <lineage>
        <taxon>Bacteria</taxon>
        <taxon>Pseudomonadati</taxon>
        <taxon>Bacteroidota</taxon>
        <taxon>Sphingobacteriia</taxon>
        <taxon>Sphingobacteriales</taxon>
        <taxon>Sphingobacteriaceae</taxon>
        <taxon>Mucilaginibacter</taxon>
    </lineage>
</organism>
<dbReference type="Pfam" id="PF07505">
    <property type="entry name" value="DUF5131"/>
    <property type="match status" value="1"/>
</dbReference>
<protein>
    <submittedName>
        <fullName evidence="1">Phage Gp37/Gp68 family protein</fullName>
    </submittedName>
</protein>
<dbReference type="Proteomes" id="UP000251402">
    <property type="component" value="Chromosome"/>
</dbReference>
<sequence length="253" mass="28908">MSASGIEWTELTWNPVTGCNKISPGCKHCYAESMSKRLKAMGTEKYKDGFLLRVHPETLSIPFTWKKPKVVFVNSMSDLFHDDVPFEFIKAVFSVMNSTPQHIYQVLTKRSERLLALSTELNWTNNIWMGVSVENDDYTYRVEHLANTNAKIKFLSIEPLIGPVTSLRLKNIDWVIVGGESGHKARPLQKQWIDFVKNKCSEENIPFFFKQWGKAKFNINPNDPTIEANHPKHAKGGCELDGEIYREMPTNAA</sequence>
<evidence type="ECO:0000313" key="1">
    <source>
        <dbReference type="EMBL" id="QEM14116.1"/>
    </source>
</evidence>
<reference evidence="1" key="1">
    <citation type="submission" date="2019-08" db="EMBL/GenBank/DDBJ databases">
        <title>Comparative genome analysis confer to the adaptation heavy metal polluted environment.</title>
        <authorList>
            <person name="Li Y."/>
        </authorList>
    </citation>
    <scope>NUCLEOTIDE SEQUENCE [LARGE SCALE GENOMIC DNA]</scope>
    <source>
        <strain evidence="1">P1</strain>
    </source>
</reference>
<dbReference type="RefSeq" id="WP_112575819.1">
    <property type="nucleotide sequence ID" value="NZ_CP043450.1"/>
</dbReference>
<proteinExistence type="predicted"/>
<dbReference type="InterPro" id="IPR011101">
    <property type="entry name" value="DUF5131"/>
</dbReference>
<accession>A0A5C1I8U1</accession>
<dbReference type="AlphaFoldDB" id="A0A5C1I8U1"/>
<dbReference type="OrthoDB" id="9787478at2"/>
<dbReference type="EMBL" id="CP043450">
    <property type="protein sequence ID" value="QEM14116.1"/>
    <property type="molecule type" value="Genomic_DNA"/>
</dbReference>
<evidence type="ECO:0000313" key="2">
    <source>
        <dbReference type="Proteomes" id="UP000251402"/>
    </source>
</evidence>